<keyword evidence="4" id="KW-1185">Reference proteome</keyword>
<feature type="coiled-coil region" evidence="1">
    <location>
        <begin position="196"/>
        <end position="223"/>
    </location>
</feature>
<dbReference type="SUPFAM" id="SSF52540">
    <property type="entry name" value="P-loop containing nucleoside triphosphate hydrolases"/>
    <property type="match status" value="1"/>
</dbReference>
<dbReference type="Gene3D" id="3.40.50.300">
    <property type="entry name" value="P-loop containing nucleotide triphosphate hydrolases"/>
    <property type="match status" value="1"/>
</dbReference>
<name>A0ABY3TN06_9MYCO</name>
<accession>A0ABY3TN06</accession>
<evidence type="ECO:0000256" key="1">
    <source>
        <dbReference type="SAM" id="Coils"/>
    </source>
</evidence>
<reference evidence="3" key="1">
    <citation type="submission" date="2022-08" db="EMBL/GenBank/DDBJ databases">
        <title>Whole genome sequencing of non-tuberculosis mycobacteria type-strains.</title>
        <authorList>
            <person name="Igarashi Y."/>
            <person name="Osugi A."/>
            <person name="Mitarai S."/>
        </authorList>
    </citation>
    <scope>NUCLEOTIDE SEQUENCE</scope>
    <source>
        <strain evidence="3">JCM 16369</strain>
    </source>
</reference>
<dbReference type="RefSeq" id="WP_240178557.1">
    <property type="nucleotide sequence ID" value="NZ_CP092362.2"/>
</dbReference>
<feature type="region of interest" description="Disordered" evidence="2">
    <location>
        <begin position="516"/>
        <end position="551"/>
    </location>
</feature>
<dbReference type="Proteomes" id="UP001055337">
    <property type="component" value="Chromosome"/>
</dbReference>
<evidence type="ECO:0000313" key="4">
    <source>
        <dbReference type="Proteomes" id="UP001055337"/>
    </source>
</evidence>
<evidence type="ECO:0000313" key="3">
    <source>
        <dbReference type="EMBL" id="ULN42087.1"/>
    </source>
</evidence>
<keyword evidence="1" id="KW-0175">Coiled coil</keyword>
<gene>
    <name evidence="3" type="ORF">MI149_02865</name>
</gene>
<organism evidence="3 4">
    <name type="scientific">Mycolicibacterium crocinum</name>
    <dbReference type="NCBI Taxonomy" id="388459"/>
    <lineage>
        <taxon>Bacteria</taxon>
        <taxon>Bacillati</taxon>
        <taxon>Actinomycetota</taxon>
        <taxon>Actinomycetes</taxon>
        <taxon>Mycobacteriales</taxon>
        <taxon>Mycobacteriaceae</taxon>
        <taxon>Mycolicibacterium</taxon>
    </lineage>
</organism>
<dbReference type="InterPro" id="IPR027417">
    <property type="entry name" value="P-loop_NTPase"/>
</dbReference>
<evidence type="ECO:0000256" key="2">
    <source>
        <dbReference type="SAM" id="MobiDB-lite"/>
    </source>
</evidence>
<protein>
    <submittedName>
        <fullName evidence="3">Uncharacterized protein</fullName>
    </submittedName>
</protein>
<dbReference type="EMBL" id="CP092362">
    <property type="protein sequence ID" value="ULN42087.1"/>
    <property type="molecule type" value="Genomic_DNA"/>
</dbReference>
<proteinExistence type="predicted"/>
<sequence>MAGSGVQYSKLGDLREGLAEAARTDELNAARTVERFVELSPGHEGTLRARQHHLLSGRRGTGKSTLLHVVRAHLRESEVPVAVVDMEKFKNRPFPDVLVEILITLLDELRPPVRLKTFFRDLGLRRRFKASHRELTAMLRDPQSWSKELRRSSNKSSGLAAKVSLEGGAAGGGVAAKGTLSSSGSKEAASSVVESAAYEELKIERLQQLASRLSEEFSALISDSDADRAVIFIDDFYYVRLEDQPQVLDYLKSVAKGTGIWLKVGGVGERMRTFRDGDPAVGMQLNQDIFPLAIDITLDDFGTAQRFLERMMDGILKDFNLSTAQLFTETARSRMVLACGGAVARDYITLTSGALDAAVERLNRAGAPEPQSLVNIQAEDVNAAASKRMNKKEEEELSLDAGEDATRLRVRWRDVCDFVREIDSAFVLVRQKDLDETQWGADIRQLENLRLLHRIRDTKPNAPNWRGVKCVVFMVDLGQLTVKRLQKAIPRFWENTQEFDKLRRAEWVYAPDWEAKLSSPKPSRTAAPQGEAPASGSDASSDEGTLSLFDE</sequence>